<feature type="active site" evidence="6">
    <location>
        <position position="120"/>
    </location>
</feature>
<dbReference type="InterPro" id="IPR000223">
    <property type="entry name" value="Pept_S26A_signal_pept_1"/>
</dbReference>
<dbReference type="GO" id="GO:0005886">
    <property type="term" value="C:plasma membrane"/>
    <property type="evidence" value="ECO:0007669"/>
    <property type="project" value="UniProtKB-SubCell"/>
</dbReference>
<dbReference type="AlphaFoldDB" id="D4S0S6"/>
<name>D4S0S6_9FIRM</name>
<dbReference type="GO" id="GO:0009003">
    <property type="term" value="F:signal peptidase activity"/>
    <property type="evidence" value="ECO:0007669"/>
    <property type="project" value="UniProtKB-EC"/>
</dbReference>
<evidence type="ECO:0000256" key="3">
    <source>
        <dbReference type="ARBA" id="ARBA00009370"/>
    </source>
</evidence>
<reference evidence="9 10" key="1">
    <citation type="submission" date="2010-02" db="EMBL/GenBank/DDBJ databases">
        <authorList>
            <person name="Weinstock G."/>
            <person name="Sodergren E."/>
            <person name="Clifton S."/>
            <person name="Fulton L."/>
            <person name="Fulton B."/>
            <person name="Courtney L."/>
            <person name="Fronick C."/>
            <person name="Harrison M."/>
            <person name="Strong C."/>
            <person name="Farmer C."/>
            <person name="Delahaunty K."/>
            <person name="Markovic C."/>
            <person name="Hall O."/>
            <person name="Minx P."/>
            <person name="Tomlinson C."/>
            <person name="Mitreva M."/>
            <person name="Nelson J."/>
            <person name="Hou S."/>
            <person name="Wollam A."/>
            <person name="Pepin K.H."/>
            <person name="Johnson M."/>
            <person name="Bhonagiri V."/>
            <person name="Zhang X."/>
            <person name="Suruliraj S."/>
            <person name="Warren W."/>
            <person name="Chinwalla A."/>
            <person name="Mardis E.R."/>
            <person name="Wilson R.K."/>
        </authorList>
    </citation>
    <scope>NUCLEOTIDE SEQUENCE [LARGE SCALE GENOMIC DNA]</scope>
    <source>
        <strain evidence="9 10">DSM 2876</strain>
    </source>
</reference>
<keyword evidence="7" id="KW-1133">Transmembrane helix</keyword>
<keyword evidence="7" id="KW-0645">Protease</keyword>
<dbReference type="NCBIfam" id="TIGR02227">
    <property type="entry name" value="sigpep_I_bact"/>
    <property type="match status" value="1"/>
</dbReference>
<dbReference type="PANTHER" id="PTHR43390:SF1">
    <property type="entry name" value="CHLOROPLAST PROCESSING PEPTIDASE"/>
    <property type="match status" value="1"/>
</dbReference>
<sequence>MAKLSEVEEMLEKAEADEEKEKIITGHKNKKEDEAKSGWKVVLEYVRVIAIGALIAFLLCKFVIINAVIPTRSMVSTVNVGDRLIGLRIPYYFTDPKRGDVVIFKAPEATGEDAGQLYIKRVIGLPGETIVIKEGVAYLKNEDGKEECIDNPDWWNEKPNANDVKNYQEIVLGDNEYFMMGDNRNHSSDSRVWGAVTRKAILAKAWLRYYKGFKIIK</sequence>
<dbReference type="RefSeq" id="WP_005603443.1">
    <property type="nucleotide sequence ID" value="NZ_GG663524.1"/>
</dbReference>
<dbReference type="InterPro" id="IPR019533">
    <property type="entry name" value="Peptidase_S26"/>
</dbReference>
<evidence type="ECO:0000259" key="8">
    <source>
        <dbReference type="Pfam" id="PF10502"/>
    </source>
</evidence>
<dbReference type="Gene3D" id="2.10.109.10">
    <property type="entry name" value="Umud Fragment, subunit A"/>
    <property type="match status" value="1"/>
</dbReference>
<accession>D4S0S6</accession>
<comment type="similarity">
    <text evidence="3 7">Belongs to the peptidase S26 family.</text>
</comment>
<dbReference type="Pfam" id="PF10502">
    <property type="entry name" value="Peptidase_S26"/>
    <property type="match status" value="1"/>
</dbReference>
<protein>
    <recommendedName>
        <fullName evidence="4 7">Signal peptidase I</fullName>
        <ecNumber evidence="4 7">3.4.21.89</ecNumber>
    </recommendedName>
</protein>
<evidence type="ECO:0000313" key="10">
    <source>
        <dbReference type="Proteomes" id="UP000006238"/>
    </source>
</evidence>
<proteinExistence type="inferred from homology"/>
<keyword evidence="7" id="KW-0812">Transmembrane</keyword>
<feature type="transmembrane region" description="Helical" evidence="7">
    <location>
        <begin position="45"/>
        <end position="69"/>
    </location>
</feature>
<dbReference type="InterPro" id="IPR036286">
    <property type="entry name" value="LexA/Signal_pep-like_sf"/>
</dbReference>
<dbReference type="STRING" id="45851.BHV86_09330"/>
<dbReference type="InterPro" id="IPR019757">
    <property type="entry name" value="Pept_S26A_signal_pept_1_Lys-AS"/>
</dbReference>
<dbReference type="EC" id="3.4.21.89" evidence="4 7"/>
<feature type="active site" evidence="6">
    <location>
        <position position="73"/>
    </location>
</feature>
<keyword evidence="10" id="KW-1185">Reference proteome</keyword>
<keyword evidence="7" id="KW-0472">Membrane</keyword>
<evidence type="ECO:0000256" key="5">
    <source>
        <dbReference type="ARBA" id="ARBA00022801"/>
    </source>
</evidence>
<dbReference type="EMBL" id="ABWN01000030">
    <property type="protein sequence ID" value="EFF68424.1"/>
    <property type="molecule type" value="Genomic_DNA"/>
</dbReference>
<dbReference type="PANTHER" id="PTHR43390">
    <property type="entry name" value="SIGNAL PEPTIDASE I"/>
    <property type="match status" value="1"/>
</dbReference>
<dbReference type="GO" id="GO:0006465">
    <property type="term" value="P:signal peptide processing"/>
    <property type="evidence" value="ECO:0007669"/>
    <property type="project" value="InterPro"/>
</dbReference>
<comment type="caution">
    <text evidence="9">The sequence shown here is derived from an EMBL/GenBank/DDBJ whole genome shotgun (WGS) entry which is preliminary data.</text>
</comment>
<dbReference type="eggNOG" id="COG0681">
    <property type="taxonomic scope" value="Bacteria"/>
</dbReference>
<keyword evidence="5 7" id="KW-0378">Hydrolase</keyword>
<comment type="catalytic activity">
    <reaction evidence="1 7">
        <text>Cleavage of hydrophobic, N-terminal signal or leader sequences from secreted and periplasmic proteins.</text>
        <dbReference type="EC" id="3.4.21.89"/>
    </reaction>
</comment>
<dbReference type="PRINTS" id="PR00727">
    <property type="entry name" value="LEADERPTASE"/>
</dbReference>
<comment type="subcellular location">
    <subcellularLocation>
        <location evidence="2">Cell membrane</location>
        <topology evidence="2">Single-pass type II membrane protein</topology>
    </subcellularLocation>
    <subcellularLocation>
        <location evidence="7">Membrane</location>
        <topology evidence="7">Single-pass type II membrane protein</topology>
    </subcellularLocation>
</comment>
<evidence type="ECO:0000256" key="6">
    <source>
        <dbReference type="PIRSR" id="PIRSR600223-1"/>
    </source>
</evidence>
<evidence type="ECO:0000256" key="1">
    <source>
        <dbReference type="ARBA" id="ARBA00000677"/>
    </source>
</evidence>
<dbReference type="GO" id="GO:0004252">
    <property type="term" value="F:serine-type endopeptidase activity"/>
    <property type="evidence" value="ECO:0007669"/>
    <property type="project" value="InterPro"/>
</dbReference>
<gene>
    <name evidence="9" type="primary">lepB</name>
    <name evidence="9" type="ORF">BUTYVIB_01696</name>
</gene>
<dbReference type="Proteomes" id="UP000006238">
    <property type="component" value="Unassembled WGS sequence"/>
</dbReference>
<dbReference type="HOGENOM" id="CLU_028723_5_1_9"/>
<dbReference type="PROSITE" id="PS00761">
    <property type="entry name" value="SPASE_I_3"/>
    <property type="match status" value="1"/>
</dbReference>
<evidence type="ECO:0000256" key="7">
    <source>
        <dbReference type="RuleBase" id="RU362042"/>
    </source>
</evidence>
<evidence type="ECO:0000313" key="9">
    <source>
        <dbReference type="EMBL" id="EFF68424.1"/>
    </source>
</evidence>
<dbReference type="SUPFAM" id="SSF51306">
    <property type="entry name" value="LexA/Signal peptidase"/>
    <property type="match status" value="1"/>
</dbReference>
<feature type="domain" description="Peptidase S26" evidence="8">
    <location>
        <begin position="43"/>
        <end position="210"/>
    </location>
</feature>
<dbReference type="PROSITE" id="PS00760">
    <property type="entry name" value="SPASE_I_2"/>
    <property type="match status" value="1"/>
</dbReference>
<evidence type="ECO:0000256" key="2">
    <source>
        <dbReference type="ARBA" id="ARBA00004401"/>
    </source>
</evidence>
<evidence type="ECO:0000256" key="4">
    <source>
        <dbReference type="ARBA" id="ARBA00013208"/>
    </source>
</evidence>
<dbReference type="GeneID" id="98918081"/>
<dbReference type="InterPro" id="IPR019758">
    <property type="entry name" value="Pept_S26A_signal_pept_1_CS"/>
</dbReference>
<dbReference type="CDD" id="cd06530">
    <property type="entry name" value="S26_SPase_I"/>
    <property type="match status" value="1"/>
</dbReference>
<organism evidence="9 10">
    <name type="scientific">Eshraghiella crossota DSM 2876</name>
    <dbReference type="NCBI Taxonomy" id="511680"/>
    <lineage>
        <taxon>Bacteria</taxon>
        <taxon>Bacillati</taxon>
        <taxon>Bacillota</taxon>
        <taxon>Clostridia</taxon>
        <taxon>Lachnospirales</taxon>
        <taxon>Lachnospiraceae</taxon>
        <taxon>Eshraghiella</taxon>
    </lineage>
</organism>